<dbReference type="InterPro" id="IPR036852">
    <property type="entry name" value="Peptidase_S8/S53_dom_sf"/>
</dbReference>
<proteinExistence type="inferred from homology"/>
<dbReference type="Pfam" id="PF00082">
    <property type="entry name" value="Peptidase_S8"/>
    <property type="match status" value="1"/>
</dbReference>
<name>A0A7M7SYY1_STRPU</name>
<comment type="similarity">
    <text evidence="1 4">Belongs to the peptidase S8 family.</text>
</comment>
<evidence type="ECO:0000256" key="1">
    <source>
        <dbReference type="ARBA" id="ARBA00011073"/>
    </source>
</evidence>
<dbReference type="OrthoDB" id="1896086at2759"/>
<dbReference type="SUPFAM" id="SSF52743">
    <property type="entry name" value="Subtilisin-like"/>
    <property type="match status" value="1"/>
</dbReference>
<reference evidence="8" key="1">
    <citation type="submission" date="2015-02" db="EMBL/GenBank/DDBJ databases">
        <title>Genome sequencing for Strongylocentrotus purpuratus.</title>
        <authorList>
            <person name="Murali S."/>
            <person name="Liu Y."/>
            <person name="Vee V."/>
            <person name="English A."/>
            <person name="Wang M."/>
            <person name="Skinner E."/>
            <person name="Han Y."/>
            <person name="Muzny D.M."/>
            <person name="Worley K.C."/>
            <person name="Gibbs R.A."/>
        </authorList>
    </citation>
    <scope>NUCLEOTIDE SEQUENCE</scope>
</reference>
<keyword evidence="2" id="KW-0645">Protease</keyword>
<dbReference type="KEGG" id="spu:115918643"/>
<comment type="caution">
    <text evidence="4">Lacks conserved residue(s) required for the propagation of feature annotation.</text>
</comment>
<evidence type="ECO:0000256" key="3">
    <source>
        <dbReference type="ARBA" id="ARBA00022825"/>
    </source>
</evidence>
<protein>
    <recommendedName>
        <fullName evidence="6">Peptidase S8/S53 domain-containing protein</fullName>
    </recommendedName>
</protein>
<dbReference type="PROSITE" id="PS51892">
    <property type="entry name" value="SUBTILASE"/>
    <property type="match status" value="1"/>
</dbReference>
<feature type="domain" description="Peptidase S8/S53" evidence="6">
    <location>
        <begin position="21"/>
        <end position="147"/>
    </location>
</feature>
<evidence type="ECO:0000256" key="2">
    <source>
        <dbReference type="ARBA" id="ARBA00022670"/>
    </source>
</evidence>
<dbReference type="PANTHER" id="PTHR43806">
    <property type="entry name" value="PEPTIDASE S8"/>
    <property type="match status" value="1"/>
</dbReference>
<dbReference type="GO" id="GO:0004252">
    <property type="term" value="F:serine-type endopeptidase activity"/>
    <property type="evidence" value="ECO:0007669"/>
    <property type="project" value="InterPro"/>
</dbReference>
<evidence type="ECO:0000256" key="4">
    <source>
        <dbReference type="PROSITE-ProRule" id="PRU01240"/>
    </source>
</evidence>
<feature type="compositionally biased region" description="Basic residues" evidence="5">
    <location>
        <begin position="179"/>
        <end position="189"/>
    </location>
</feature>
<keyword evidence="3" id="KW-0378">Hydrolase</keyword>
<dbReference type="Gene3D" id="3.40.50.200">
    <property type="entry name" value="Peptidase S8/S53 domain"/>
    <property type="match status" value="1"/>
</dbReference>
<evidence type="ECO:0000313" key="8">
    <source>
        <dbReference type="Proteomes" id="UP000007110"/>
    </source>
</evidence>
<dbReference type="AlphaFoldDB" id="A0A7M7SYY1"/>
<organism evidence="7 8">
    <name type="scientific">Strongylocentrotus purpuratus</name>
    <name type="common">Purple sea urchin</name>
    <dbReference type="NCBI Taxonomy" id="7668"/>
    <lineage>
        <taxon>Eukaryota</taxon>
        <taxon>Metazoa</taxon>
        <taxon>Echinodermata</taxon>
        <taxon>Eleutherozoa</taxon>
        <taxon>Echinozoa</taxon>
        <taxon>Echinoidea</taxon>
        <taxon>Euechinoidea</taxon>
        <taxon>Echinacea</taxon>
        <taxon>Camarodonta</taxon>
        <taxon>Echinidea</taxon>
        <taxon>Strongylocentrotidae</taxon>
        <taxon>Strongylocentrotus</taxon>
    </lineage>
</organism>
<dbReference type="GeneID" id="115918643"/>
<dbReference type="GO" id="GO:0006508">
    <property type="term" value="P:proteolysis"/>
    <property type="evidence" value="ECO:0007669"/>
    <property type="project" value="UniProtKB-KW"/>
</dbReference>
<evidence type="ECO:0000259" key="6">
    <source>
        <dbReference type="Pfam" id="PF00082"/>
    </source>
</evidence>
<dbReference type="EnsemblMetazoa" id="XM_030985773">
    <property type="protein sequence ID" value="XP_030841633"/>
    <property type="gene ID" value="LOC115918643"/>
</dbReference>
<sequence>MQWLSENVKWPGVALIGIGSNKASPSLDNAIHRIYLQGCMVVLPAGNNNSLACDSSPGRMRMPITVGATTRADYALYYSNHGSCVDIYAPGMDVEAAYYDGSRTAVESKSGTCAASAYVTGAVAMHMGNGMPPFKIKDYLLRHATEYQLRDVHDDDGDTTNKLLYVGKVSSRDADYKRPAGKKAKKTDKKKKDGKKDGKKGEKEGSSSTKDKTKTEL</sequence>
<keyword evidence="3" id="KW-0720">Serine protease</keyword>
<evidence type="ECO:0000256" key="5">
    <source>
        <dbReference type="SAM" id="MobiDB-lite"/>
    </source>
</evidence>
<dbReference type="PANTHER" id="PTHR43806:SF58">
    <property type="entry name" value="ALKALINE PROTEASE 1-RELATED"/>
    <property type="match status" value="1"/>
</dbReference>
<accession>A0A7M7SYY1</accession>
<reference evidence="7" key="2">
    <citation type="submission" date="2021-01" db="UniProtKB">
        <authorList>
            <consortium name="EnsemblMetazoa"/>
        </authorList>
    </citation>
    <scope>IDENTIFICATION</scope>
</reference>
<evidence type="ECO:0000313" key="7">
    <source>
        <dbReference type="EnsemblMetazoa" id="XP_030841633"/>
    </source>
</evidence>
<dbReference type="Proteomes" id="UP000007110">
    <property type="component" value="Unassembled WGS sequence"/>
</dbReference>
<feature type="region of interest" description="Disordered" evidence="5">
    <location>
        <begin position="173"/>
        <end position="217"/>
    </location>
</feature>
<dbReference type="InterPro" id="IPR000209">
    <property type="entry name" value="Peptidase_S8/S53_dom"/>
</dbReference>
<keyword evidence="8" id="KW-1185">Reference proteome</keyword>
<dbReference type="RefSeq" id="XP_030841633.1">
    <property type="nucleotide sequence ID" value="XM_030985773.1"/>
</dbReference>
<dbReference type="InParanoid" id="A0A7M7SYY1"/>
<dbReference type="InterPro" id="IPR050131">
    <property type="entry name" value="Peptidase_S8_subtilisin-like"/>
</dbReference>
<feature type="compositionally biased region" description="Basic and acidic residues" evidence="5">
    <location>
        <begin position="190"/>
        <end position="217"/>
    </location>
</feature>